<evidence type="ECO:0000313" key="2">
    <source>
        <dbReference type="Proteomes" id="UP000031737"/>
    </source>
</evidence>
<gene>
    <name evidence="1" type="ORF">TRSC58_03417</name>
</gene>
<name>A0A061J6E2_TRYRA</name>
<dbReference type="Proteomes" id="UP000031737">
    <property type="component" value="Unassembled WGS sequence"/>
</dbReference>
<dbReference type="VEuPathDB" id="TriTrypDB:TRSC58_03417"/>
<accession>A0A061J6E2</accession>
<keyword evidence="2" id="KW-1185">Reference proteome</keyword>
<dbReference type="OrthoDB" id="266845at2759"/>
<reference evidence="1 2" key="1">
    <citation type="submission" date="2013-07" db="EMBL/GenBank/DDBJ databases">
        <authorList>
            <person name="Stoco P.H."/>
            <person name="Wagner G."/>
            <person name="Gerber A."/>
            <person name="Zaha A."/>
            <person name="Thompson C."/>
            <person name="Bartholomeu D.C."/>
            <person name="Luckemeyer D.D."/>
            <person name="Bahia D."/>
            <person name="Loreto E."/>
            <person name="Prestes E.B."/>
            <person name="Lima F.M."/>
            <person name="Rodrigues-Luiz G."/>
            <person name="Vallejo G.A."/>
            <person name="Filho J.F."/>
            <person name="Monteiro K.M."/>
            <person name="Tyler K.M."/>
            <person name="de Almeida L.G."/>
            <person name="Ortiz M.F."/>
            <person name="Siervo M.A."/>
            <person name="de Moraes M.H."/>
            <person name="Cunha O.L."/>
            <person name="Mendonca-Neto R."/>
            <person name="Silva R."/>
            <person name="Teixeira S.M."/>
            <person name="Murta S.M."/>
            <person name="Sincero T.C."/>
            <person name="Mendes T.A."/>
            <person name="Urmenyi T.P."/>
            <person name="Silva V.G."/>
            <person name="da Rocha W.D."/>
            <person name="Andersson B."/>
            <person name="Romanha A.J."/>
            <person name="Steindel M."/>
            <person name="de Vasconcelos A.T."/>
            <person name="Grisard E.C."/>
        </authorList>
    </citation>
    <scope>NUCLEOTIDE SEQUENCE [LARGE SCALE GENOMIC DNA]</scope>
    <source>
        <strain evidence="1 2">SC58</strain>
    </source>
</reference>
<dbReference type="EMBL" id="AUPL01003417">
    <property type="protein sequence ID" value="ESL08872.1"/>
    <property type="molecule type" value="Genomic_DNA"/>
</dbReference>
<dbReference type="AlphaFoldDB" id="A0A061J6E2"/>
<organism evidence="1 2">
    <name type="scientific">Trypanosoma rangeli SC58</name>
    <dbReference type="NCBI Taxonomy" id="429131"/>
    <lineage>
        <taxon>Eukaryota</taxon>
        <taxon>Discoba</taxon>
        <taxon>Euglenozoa</taxon>
        <taxon>Kinetoplastea</taxon>
        <taxon>Metakinetoplastina</taxon>
        <taxon>Trypanosomatida</taxon>
        <taxon>Trypanosomatidae</taxon>
        <taxon>Trypanosoma</taxon>
        <taxon>Herpetosoma</taxon>
    </lineage>
</organism>
<comment type="caution">
    <text evidence="1">The sequence shown here is derived from an EMBL/GenBank/DDBJ whole genome shotgun (WGS) entry which is preliminary data.</text>
</comment>
<sequence length="559" mass="61006">MVRGRRASSVTAKTFAAKSSVSASPGKKGGRKLPVVTSTSIAAALRQASRDADESAVGVHGKAGAEAKWKTARRAVLQSRPQGNSLRLQQSTPEVRFWKGLCRPALLVQALASIGTLIEADTALLFTNSQVQYPFSALTEQRVVVAIQAIVDASQLLRTVGNEEGAVLQRWEVIRKLVELAEAAVPMKVSLVSFSTACESNAAGVPPTSLWALEERLRRLQRLLQLRECHVRIMSTLRLCKTRREVSAALFGPEADGAATIEPMPGVASWHQGEQCVIKGLMAEVNDIRPCSDSWGDSSIVPLRVAGGSYVLHKSSRVETLACLLKVAEFLGLPPFLRSIRVASARAREFQVQSFDMMSATDSTLPIHKEHLPLLFPSPDDLDPCCFEVQASNQAQLVQEELIRLASQHCCFGALVGEADQVVDLLRTSAACLGRTKTRSCNMRTPTVKIEQTEDDGSDRPPQQLARETLDGHYHDPLRAYAQSLLQAAREGESKPSRVRWICSNRWSPTMCYYALVIAAALPQDNTDVVVAEGRGEEDREAGAMTSYYVAAVMELARF</sequence>
<proteinExistence type="predicted"/>
<evidence type="ECO:0000313" key="1">
    <source>
        <dbReference type="EMBL" id="ESL08872.1"/>
    </source>
</evidence>
<protein>
    <submittedName>
        <fullName evidence="1">Uncharacterized protein</fullName>
    </submittedName>
</protein>